<dbReference type="Proteomes" id="UP000789920">
    <property type="component" value="Unassembled WGS sequence"/>
</dbReference>
<accession>A0ACA9LVQ4</accession>
<sequence>ETINIEIESEMKNLVVPYHLYSRISYELNNKDFIVMVLPNDKNLLKLGFQYTCKTTTTEIKSYLLAAIIVYY</sequence>
<proteinExistence type="predicted"/>
<dbReference type="EMBL" id="CAJVQC010004645">
    <property type="protein sequence ID" value="CAG8543343.1"/>
    <property type="molecule type" value="Genomic_DNA"/>
</dbReference>
<name>A0ACA9LVQ4_9GLOM</name>
<reference evidence="1" key="1">
    <citation type="submission" date="2021-06" db="EMBL/GenBank/DDBJ databases">
        <authorList>
            <person name="Kallberg Y."/>
            <person name="Tangrot J."/>
            <person name="Rosling A."/>
        </authorList>
    </citation>
    <scope>NUCLEOTIDE SEQUENCE</scope>
    <source>
        <strain evidence="1">MA461A</strain>
    </source>
</reference>
<evidence type="ECO:0000313" key="1">
    <source>
        <dbReference type="EMBL" id="CAG8543343.1"/>
    </source>
</evidence>
<feature type="non-terminal residue" evidence="1">
    <location>
        <position position="1"/>
    </location>
</feature>
<gene>
    <name evidence="1" type="ORF">RPERSI_LOCUS3650</name>
</gene>
<keyword evidence="2" id="KW-1185">Reference proteome</keyword>
<evidence type="ECO:0000313" key="2">
    <source>
        <dbReference type="Proteomes" id="UP000789920"/>
    </source>
</evidence>
<comment type="caution">
    <text evidence="1">The sequence shown here is derived from an EMBL/GenBank/DDBJ whole genome shotgun (WGS) entry which is preliminary data.</text>
</comment>
<organism evidence="1 2">
    <name type="scientific">Racocetra persica</name>
    <dbReference type="NCBI Taxonomy" id="160502"/>
    <lineage>
        <taxon>Eukaryota</taxon>
        <taxon>Fungi</taxon>
        <taxon>Fungi incertae sedis</taxon>
        <taxon>Mucoromycota</taxon>
        <taxon>Glomeromycotina</taxon>
        <taxon>Glomeromycetes</taxon>
        <taxon>Diversisporales</taxon>
        <taxon>Gigasporaceae</taxon>
        <taxon>Racocetra</taxon>
    </lineage>
</organism>
<protein>
    <submittedName>
        <fullName evidence="1">18948_t:CDS:1</fullName>
    </submittedName>
</protein>